<dbReference type="GO" id="GO:0008657">
    <property type="term" value="F:DNA topoisomerase type II (double strand cut, ATP-hydrolyzing) inhibitor activity"/>
    <property type="evidence" value="ECO:0007669"/>
    <property type="project" value="InterPro"/>
</dbReference>
<dbReference type="Gene3D" id="2.30.30.110">
    <property type="match status" value="1"/>
</dbReference>
<evidence type="ECO:0000313" key="9">
    <source>
        <dbReference type="Proteomes" id="UP000507962"/>
    </source>
</evidence>
<evidence type="ECO:0000256" key="6">
    <source>
        <dbReference type="ARBA" id="ARBA00029628"/>
    </source>
</evidence>
<proteinExistence type="inferred from homology"/>
<evidence type="ECO:0000256" key="7">
    <source>
        <dbReference type="ARBA" id="ARBA00033135"/>
    </source>
</evidence>
<dbReference type="EMBL" id="CAADHO010000002">
    <property type="protein sequence ID" value="VFQ43892.1"/>
    <property type="molecule type" value="Genomic_DNA"/>
</dbReference>
<evidence type="ECO:0000256" key="4">
    <source>
        <dbReference type="ARBA" id="ARBA00023015"/>
    </source>
</evidence>
<evidence type="ECO:0000256" key="3">
    <source>
        <dbReference type="ARBA" id="ARBA00022491"/>
    </source>
</evidence>
<organism evidence="8 9">
    <name type="scientific">Desulfoluna butyratoxydans</name>
    <dbReference type="NCBI Taxonomy" id="231438"/>
    <lineage>
        <taxon>Bacteria</taxon>
        <taxon>Pseudomonadati</taxon>
        <taxon>Thermodesulfobacteriota</taxon>
        <taxon>Desulfobacteria</taxon>
        <taxon>Desulfobacterales</taxon>
        <taxon>Desulfolunaceae</taxon>
        <taxon>Desulfoluna</taxon>
    </lineage>
</organism>
<accession>A0A4U8YQ92</accession>
<dbReference type="GO" id="GO:0006276">
    <property type="term" value="P:plasmid maintenance"/>
    <property type="evidence" value="ECO:0007669"/>
    <property type="project" value="InterPro"/>
</dbReference>
<gene>
    <name evidence="8" type="ORF">MSL71_15350</name>
</gene>
<dbReference type="InterPro" id="IPR002712">
    <property type="entry name" value="CcdB"/>
</dbReference>
<dbReference type="SUPFAM" id="SSF50118">
    <property type="entry name" value="Cell growth inhibitor/plasmid maintenance toxic component"/>
    <property type="match status" value="1"/>
</dbReference>
<name>A0A4U8YQ92_9BACT</name>
<dbReference type="Proteomes" id="UP000507962">
    <property type="component" value="Unassembled WGS sequence"/>
</dbReference>
<keyword evidence="5" id="KW-0804">Transcription</keyword>
<keyword evidence="4" id="KW-0805">Transcription regulation</keyword>
<protein>
    <recommendedName>
        <fullName evidence="2">Toxin CcdB</fullName>
    </recommendedName>
    <alternativeName>
        <fullName evidence="7">Cytotoxic protein CcdB</fullName>
    </alternativeName>
    <alternativeName>
        <fullName evidence="6">Protein LetD</fullName>
    </alternativeName>
</protein>
<keyword evidence="3" id="KW-0678">Repressor</keyword>
<dbReference type="Pfam" id="PF01845">
    <property type="entry name" value="CcdB"/>
    <property type="match status" value="1"/>
</dbReference>
<keyword evidence="9" id="KW-1185">Reference proteome</keyword>
<evidence type="ECO:0000313" key="8">
    <source>
        <dbReference type="EMBL" id="VFQ43892.1"/>
    </source>
</evidence>
<evidence type="ECO:0000256" key="1">
    <source>
        <dbReference type="ARBA" id="ARBA00005230"/>
    </source>
</evidence>
<dbReference type="RefSeq" id="WP_180138400.1">
    <property type="nucleotide sequence ID" value="NZ_CAADHO010000002.1"/>
</dbReference>
<evidence type="ECO:0000256" key="5">
    <source>
        <dbReference type="ARBA" id="ARBA00023163"/>
    </source>
</evidence>
<reference evidence="8 9" key="1">
    <citation type="submission" date="2019-03" db="EMBL/GenBank/DDBJ databases">
        <authorList>
            <person name="Nijsse B."/>
        </authorList>
    </citation>
    <scope>NUCLEOTIDE SEQUENCE [LARGE SCALE GENOMIC DNA]</scope>
    <source>
        <strain evidence="8">Desulfoluna butyratoxydans MSL71</strain>
    </source>
</reference>
<evidence type="ECO:0000256" key="2">
    <source>
        <dbReference type="ARBA" id="ARBA00015075"/>
    </source>
</evidence>
<comment type="similarity">
    <text evidence="1">Belongs to the CcdB toxin family.</text>
</comment>
<dbReference type="InterPro" id="IPR011067">
    <property type="entry name" value="Plasmid_toxin/cell-grow_inhib"/>
</dbReference>
<sequence>MPWLDWVVTPISKQSRLITTPIERLPPVLSIENTPHVLLTPQLSAIPASELGDAIIGALDFLCTGYERHVLIPV</sequence>
<dbReference type="AlphaFoldDB" id="A0A4U8YQ92"/>